<accession>A0A9P4N7M1</accession>
<evidence type="ECO:0000313" key="2">
    <source>
        <dbReference type="EMBL" id="KAF2266819.1"/>
    </source>
</evidence>
<dbReference type="Proteomes" id="UP000800093">
    <property type="component" value="Unassembled WGS sequence"/>
</dbReference>
<protein>
    <recommendedName>
        <fullName evidence="1">DUF3638 domain-containing protein</fullName>
    </recommendedName>
</protein>
<dbReference type="OrthoDB" id="3946410at2759"/>
<reference evidence="3" key="1">
    <citation type="journal article" date="2020" name="Stud. Mycol.">
        <title>101 Dothideomycetes genomes: A test case for predicting lifestyles and emergence of pathogens.</title>
        <authorList>
            <person name="Haridas S."/>
            <person name="Albert R."/>
            <person name="Binder M."/>
            <person name="Bloem J."/>
            <person name="LaButti K."/>
            <person name="Salamov A."/>
            <person name="Andreopoulos B."/>
            <person name="Baker S."/>
            <person name="Barry K."/>
            <person name="Bills G."/>
            <person name="Bluhm B."/>
            <person name="Cannon C."/>
            <person name="Castanera R."/>
            <person name="Culley D."/>
            <person name="Daum C."/>
            <person name="Ezra D."/>
            <person name="Gonzalez J."/>
            <person name="Henrissat B."/>
            <person name="Kuo A."/>
            <person name="Liang C."/>
            <person name="Lipzen A."/>
            <person name="Lutzoni F."/>
            <person name="Magnuson J."/>
            <person name="Mondo S."/>
            <person name="Nolan M."/>
            <person name="Ohm R."/>
            <person name="Pangilinan J."/>
            <person name="Park H.-J."/>
            <person name="Ramirez L."/>
            <person name="Alfaro M."/>
            <person name="Sun H."/>
            <person name="Tritt A."/>
            <person name="Yoshinaga Y."/>
            <person name="Zwiers L.-H."/>
            <person name="Turgeon B."/>
            <person name="Goodwin S."/>
            <person name="Spatafora J."/>
            <person name="Crous P."/>
            <person name="Grigoriev I."/>
        </authorList>
    </citation>
    <scope>NUCLEOTIDE SEQUENCE [LARGE SCALE GENOMIC DNA]</scope>
    <source>
        <strain evidence="3">CBS 304.66</strain>
    </source>
</reference>
<sequence>MAHVKNLPRTSPMFFLGQLNPERRRALPRIGIYAIMKYGLAVTELQRARILVSPSGKPLDFMEERRIRGHENWDPIESPENLLLEADKIVHQIKALPDVHNEGMQLNVGKGKSSVIVPMVAATLADGSQLVRVTVAKAQSKQMLQMLFRNSEDLPTVAPTICLISEY</sequence>
<gene>
    <name evidence="2" type="ORF">CC78DRAFT_577742</name>
</gene>
<organism evidence="2 3">
    <name type="scientific">Lojkania enalia</name>
    <dbReference type="NCBI Taxonomy" id="147567"/>
    <lineage>
        <taxon>Eukaryota</taxon>
        <taxon>Fungi</taxon>
        <taxon>Dikarya</taxon>
        <taxon>Ascomycota</taxon>
        <taxon>Pezizomycotina</taxon>
        <taxon>Dothideomycetes</taxon>
        <taxon>Pleosporomycetidae</taxon>
        <taxon>Pleosporales</taxon>
        <taxon>Pleosporales incertae sedis</taxon>
        <taxon>Lojkania</taxon>
    </lineage>
</organism>
<name>A0A9P4N7M1_9PLEO</name>
<evidence type="ECO:0000259" key="1">
    <source>
        <dbReference type="Pfam" id="PF12340"/>
    </source>
</evidence>
<dbReference type="EMBL" id="ML986595">
    <property type="protein sequence ID" value="KAF2266819.1"/>
    <property type="molecule type" value="Genomic_DNA"/>
</dbReference>
<proteinExistence type="predicted"/>
<dbReference type="Pfam" id="PF12340">
    <property type="entry name" value="DUF3638"/>
    <property type="match status" value="1"/>
</dbReference>
<feature type="domain" description="DUF3638" evidence="1">
    <location>
        <begin position="70"/>
        <end position="148"/>
    </location>
</feature>
<dbReference type="AlphaFoldDB" id="A0A9P4N7M1"/>
<evidence type="ECO:0000313" key="3">
    <source>
        <dbReference type="Proteomes" id="UP000800093"/>
    </source>
</evidence>
<dbReference type="InterPro" id="IPR022099">
    <property type="entry name" value="DUF3638"/>
</dbReference>
<keyword evidence="3" id="KW-1185">Reference proteome</keyword>
<comment type="caution">
    <text evidence="2">The sequence shown here is derived from an EMBL/GenBank/DDBJ whole genome shotgun (WGS) entry which is preliminary data.</text>
</comment>